<gene>
    <name evidence="2" type="ORF">SI8410_04005928</name>
</gene>
<name>A0A7I8KBU0_SPIIN</name>
<feature type="compositionally biased region" description="Low complexity" evidence="1">
    <location>
        <begin position="1"/>
        <end position="14"/>
    </location>
</feature>
<organism evidence="2 3">
    <name type="scientific">Spirodela intermedia</name>
    <name type="common">Intermediate duckweed</name>
    <dbReference type="NCBI Taxonomy" id="51605"/>
    <lineage>
        <taxon>Eukaryota</taxon>
        <taxon>Viridiplantae</taxon>
        <taxon>Streptophyta</taxon>
        <taxon>Embryophyta</taxon>
        <taxon>Tracheophyta</taxon>
        <taxon>Spermatophyta</taxon>
        <taxon>Magnoliopsida</taxon>
        <taxon>Liliopsida</taxon>
        <taxon>Araceae</taxon>
        <taxon>Lemnoideae</taxon>
        <taxon>Spirodela</taxon>
    </lineage>
</organism>
<dbReference type="AlphaFoldDB" id="A0A7I8KBU0"/>
<reference evidence="2" key="1">
    <citation type="submission" date="2020-02" db="EMBL/GenBank/DDBJ databases">
        <authorList>
            <person name="Scholz U."/>
            <person name="Mascher M."/>
            <person name="Fiebig A."/>
        </authorList>
    </citation>
    <scope>NUCLEOTIDE SEQUENCE</scope>
</reference>
<feature type="compositionally biased region" description="Low complexity" evidence="1">
    <location>
        <begin position="23"/>
        <end position="32"/>
    </location>
</feature>
<dbReference type="Proteomes" id="UP000663760">
    <property type="component" value="Chromosome 4"/>
</dbReference>
<feature type="compositionally biased region" description="Low complexity" evidence="1">
    <location>
        <begin position="106"/>
        <end position="120"/>
    </location>
</feature>
<keyword evidence="3" id="KW-1185">Reference proteome</keyword>
<accession>A0A7I8KBU0</accession>
<dbReference type="EMBL" id="LR746267">
    <property type="protein sequence ID" value="CAA7395267.1"/>
    <property type="molecule type" value="Genomic_DNA"/>
</dbReference>
<feature type="region of interest" description="Disordered" evidence="1">
    <location>
        <begin position="1"/>
        <end position="136"/>
    </location>
</feature>
<proteinExistence type="predicted"/>
<feature type="compositionally biased region" description="Low complexity" evidence="1">
    <location>
        <begin position="150"/>
        <end position="162"/>
    </location>
</feature>
<sequence length="198" mass="22181">MLRQTMSPTTTSEMETSRRRPSRTTLTRMLLPHSSESLKKRRACRKLLQAETRTTRKTARKMLAPSYQPSLTPCSLMPNPNERAAQARRMRSMTFDPNSRRRSRRPASSPSTPPSQSAASDEVTPSTPPSSRRPSWLFPLTTSVSCFTSTSKSFRSRTASSELPPPPPTSTSRATCFVLRRRVPATPFPASEARALRE</sequence>
<evidence type="ECO:0000256" key="1">
    <source>
        <dbReference type="SAM" id="MobiDB-lite"/>
    </source>
</evidence>
<feature type="region of interest" description="Disordered" evidence="1">
    <location>
        <begin position="150"/>
        <end position="175"/>
    </location>
</feature>
<evidence type="ECO:0000313" key="3">
    <source>
        <dbReference type="Proteomes" id="UP000663760"/>
    </source>
</evidence>
<evidence type="ECO:0000313" key="2">
    <source>
        <dbReference type="EMBL" id="CAA7395267.1"/>
    </source>
</evidence>
<protein>
    <submittedName>
        <fullName evidence="2">Uncharacterized protein</fullName>
    </submittedName>
</protein>